<evidence type="ECO:0000259" key="1">
    <source>
        <dbReference type="Pfam" id="PF05618"/>
    </source>
</evidence>
<dbReference type="PANTHER" id="PTHR38037">
    <property type="entry name" value="ZN_PROTEASE DOMAIN-CONTAINING PROTEIN"/>
    <property type="match status" value="1"/>
</dbReference>
<keyword evidence="2" id="KW-0645">Protease</keyword>
<dbReference type="PANTHER" id="PTHR38037:SF2">
    <property type="entry name" value="ATP-DEPENDENT ZINC PROTEASE DOMAIN-CONTAINING PROTEIN-RELATED"/>
    <property type="match status" value="1"/>
</dbReference>
<dbReference type="GO" id="GO:0008233">
    <property type="term" value="F:peptidase activity"/>
    <property type="evidence" value="ECO:0007669"/>
    <property type="project" value="UniProtKB-KW"/>
</dbReference>
<organism evidence="2 3">
    <name type="scientific">Ohtaekwangia kribbensis</name>
    <dbReference type="NCBI Taxonomy" id="688913"/>
    <lineage>
        <taxon>Bacteria</taxon>
        <taxon>Pseudomonadati</taxon>
        <taxon>Bacteroidota</taxon>
        <taxon>Cytophagia</taxon>
        <taxon>Cytophagales</taxon>
        <taxon>Fulvivirgaceae</taxon>
        <taxon>Ohtaekwangia</taxon>
    </lineage>
</organism>
<proteinExistence type="predicted"/>
<name>A0ABW3KD43_9BACT</name>
<comment type="caution">
    <text evidence="2">The sequence shown here is derived from an EMBL/GenBank/DDBJ whole genome shotgun (WGS) entry which is preliminary data.</text>
</comment>
<dbReference type="InterPro" id="IPR008503">
    <property type="entry name" value="Asp_endopeptidase"/>
</dbReference>
<accession>A0ABW3KD43</accession>
<dbReference type="InterPro" id="IPR021109">
    <property type="entry name" value="Peptidase_aspartic_dom_sf"/>
</dbReference>
<sequence length="151" mass="17654">MQKILGRYDRVDLPEFGLINIHAKIDTGAYTSSLHCHKAEVVGGKLEFILLDEEHPEFTGMKFTTSDYQIRNIKNSFGEVERRFVIVTTLKIFNEEITTEFSLSNRGSLKFPILIGRKILRNRFIIDVKKKNLSFREKQKLHRTLKKQKRG</sequence>
<evidence type="ECO:0000313" key="2">
    <source>
        <dbReference type="EMBL" id="MFD1003335.1"/>
    </source>
</evidence>
<evidence type="ECO:0000313" key="3">
    <source>
        <dbReference type="Proteomes" id="UP001597112"/>
    </source>
</evidence>
<protein>
    <submittedName>
        <fullName evidence="2">ATP-dependent zinc protease</fullName>
    </submittedName>
</protein>
<keyword evidence="3" id="KW-1185">Reference proteome</keyword>
<gene>
    <name evidence="2" type="ORF">ACFQ21_28675</name>
</gene>
<dbReference type="Pfam" id="PF05618">
    <property type="entry name" value="Zn_protease"/>
    <property type="match status" value="1"/>
</dbReference>
<feature type="domain" description="Retropepsin-like aspartic endopeptidase" evidence="1">
    <location>
        <begin position="4"/>
        <end position="134"/>
    </location>
</feature>
<dbReference type="Gene3D" id="2.40.70.10">
    <property type="entry name" value="Acid Proteases"/>
    <property type="match status" value="1"/>
</dbReference>
<keyword evidence="2" id="KW-0378">Hydrolase</keyword>
<dbReference type="SUPFAM" id="SSF50630">
    <property type="entry name" value="Acid proteases"/>
    <property type="match status" value="1"/>
</dbReference>
<dbReference type="Proteomes" id="UP001597112">
    <property type="component" value="Unassembled WGS sequence"/>
</dbReference>
<dbReference type="GO" id="GO:0006508">
    <property type="term" value="P:proteolysis"/>
    <property type="evidence" value="ECO:0007669"/>
    <property type="project" value="UniProtKB-KW"/>
</dbReference>
<dbReference type="RefSeq" id="WP_377585919.1">
    <property type="nucleotide sequence ID" value="NZ_JBHTKA010000016.1"/>
</dbReference>
<dbReference type="EMBL" id="JBHTKA010000016">
    <property type="protein sequence ID" value="MFD1003335.1"/>
    <property type="molecule type" value="Genomic_DNA"/>
</dbReference>
<reference evidence="3" key="1">
    <citation type="journal article" date="2019" name="Int. J. Syst. Evol. Microbiol.">
        <title>The Global Catalogue of Microorganisms (GCM) 10K type strain sequencing project: providing services to taxonomists for standard genome sequencing and annotation.</title>
        <authorList>
            <consortium name="The Broad Institute Genomics Platform"/>
            <consortium name="The Broad Institute Genome Sequencing Center for Infectious Disease"/>
            <person name="Wu L."/>
            <person name="Ma J."/>
        </authorList>
    </citation>
    <scope>NUCLEOTIDE SEQUENCE [LARGE SCALE GENOMIC DNA]</scope>
    <source>
        <strain evidence="3">CCUG 58938</strain>
    </source>
</reference>